<dbReference type="EMBL" id="CM037621">
    <property type="protein sequence ID" value="KAH8002533.1"/>
    <property type="molecule type" value="Genomic_DNA"/>
</dbReference>
<dbReference type="Proteomes" id="UP000827872">
    <property type="component" value="Linkage Group LG08"/>
</dbReference>
<organism evidence="1 2">
    <name type="scientific">Sphaerodactylus townsendi</name>
    <dbReference type="NCBI Taxonomy" id="933632"/>
    <lineage>
        <taxon>Eukaryota</taxon>
        <taxon>Metazoa</taxon>
        <taxon>Chordata</taxon>
        <taxon>Craniata</taxon>
        <taxon>Vertebrata</taxon>
        <taxon>Euteleostomi</taxon>
        <taxon>Lepidosauria</taxon>
        <taxon>Squamata</taxon>
        <taxon>Bifurcata</taxon>
        <taxon>Gekkota</taxon>
        <taxon>Sphaerodactylidae</taxon>
        <taxon>Sphaerodactylus</taxon>
    </lineage>
</organism>
<gene>
    <name evidence="1" type="ORF">K3G42_025581</name>
</gene>
<evidence type="ECO:0000313" key="2">
    <source>
        <dbReference type="Proteomes" id="UP000827872"/>
    </source>
</evidence>
<name>A0ACB8FBB3_9SAUR</name>
<protein>
    <submittedName>
        <fullName evidence="1">Uncharacterized protein</fullName>
    </submittedName>
</protein>
<reference evidence="1" key="1">
    <citation type="submission" date="2021-08" db="EMBL/GenBank/DDBJ databases">
        <title>The first chromosome-level gecko genome reveals the dynamic sex chromosomes of Neotropical dwarf geckos (Sphaerodactylidae: Sphaerodactylus).</title>
        <authorList>
            <person name="Pinto B.J."/>
            <person name="Keating S.E."/>
            <person name="Gamble T."/>
        </authorList>
    </citation>
    <scope>NUCLEOTIDE SEQUENCE</scope>
    <source>
        <strain evidence="1">TG3544</strain>
    </source>
</reference>
<proteinExistence type="predicted"/>
<sequence length="117" mass="13520">MRLDKNTVATVIKFLFKVHRETKGKKPLISQKGKHLCRWNNTPSSSLFHHNFVPAVAFKKHGGKKRWKHNVGKITSHADNSKQPVLVSSLSERQREKRERTEKDQTNQCFSTVIMSP</sequence>
<keyword evidence="2" id="KW-1185">Reference proteome</keyword>
<evidence type="ECO:0000313" key="1">
    <source>
        <dbReference type="EMBL" id="KAH8002533.1"/>
    </source>
</evidence>
<comment type="caution">
    <text evidence="1">The sequence shown here is derived from an EMBL/GenBank/DDBJ whole genome shotgun (WGS) entry which is preliminary data.</text>
</comment>
<accession>A0ACB8FBB3</accession>